<evidence type="ECO:0000313" key="3">
    <source>
        <dbReference type="Proteomes" id="UP000291343"/>
    </source>
</evidence>
<comment type="caution">
    <text evidence="2">The sequence shown here is derived from an EMBL/GenBank/DDBJ whole genome shotgun (WGS) entry which is preliminary data.</text>
</comment>
<gene>
    <name evidence="2" type="ORF">LSTR_LSTR005278</name>
    <name evidence="1" type="ORF">LSTR_LSTR015179</name>
</gene>
<dbReference type="InParanoid" id="A0A482X803"/>
<accession>A0A482X803</accession>
<evidence type="ECO:0000313" key="1">
    <source>
        <dbReference type="EMBL" id="RZF35636.1"/>
    </source>
</evidence>
<dbReference type="EMBL" id="QKKF02027971">
    <property type="protein sequence ID" value="RZF35636.1"/>
    <property type="molecule type" value="Genomic_DNA"/>
</dbReference>
<dbReference type="AlphaFoldDB" id="A0A482X803"/>
<dbReference type="EMBL" id="QKKF02016138">
    <property type="protein sequence ID" value="RZF41816.1"/>
    <property type="molecule type" value="Genomic_DNA"/>
</dbReference>
<sequence length="107" mass="11932">MRIGGVRSFEAQQQNFFSGLSFINRKTERRGFYDSSHPLFLPLPFFIVILKSFSNPLSVDSPLPLSRLPSSSTRNIPNATIANTGTSTLQQETVNGNCFTEETSPEF</sequence>
<organism evidence="2 3">
    <name type="scientific">Laodelphax striatellus</name>
    <name type="common">Small brown planthopper</name>
    <name type="synonym">Delphax striatella</name>
    <dbReference type="NCBI Taxonomy" id="195883"/>
    <lineage>
        <taxon>Eukaryota</taxon>
        <taxon>Metazoa</taxon>
        <taxon>Ecdysozoa</taxon>
        <taxon>Arthropoda</taxon>
        <taxon>Hexapoda</taxon>
        <taxon>Insecta</taxon>
        <taxon>Pterygota</taxon>
        <taxon>Neoptera</taxon>
        <taxon>Paraneoptera</taxon>
        <taxon>Hemiptera</taxon>
        <taxon>Auchenorrhyncha</taxon>
        <taxon>Fulgoroidea</taxon>
        <taxon>Delphacidae</taxon>
        <taxon>Criomorphinae</taxon>
        <taxon>Laodelphax</taxon>
    </lineage>
</organism>
<reference evidence="2" key="2">
    <citation type="submission" date="2019-02" db="EMBL/GenBank/DDBJ databases">
        <authorList>
            <person name="Zhu J."/>
            <person name="Jiang F."/>
            <person name="Wang X."/>
            <person name="Yang P."/>
            <person name="Bao Y."/>
            <person name="Zhao W."/>
            <person name="Wang W."/>
            <person name="Lu H."/>
            <person name="Wang Q."/>
            <person name="Cui N."/>
            <person name="Li J."/>
            <person name="Chen X."/>
            <person name="Luo L."/>
            <person name="Yu J."/>
            <person name="Kang L."/>
            <person name="Cui F."/>
        </authorList>
    </citation>
    <scope>NUCLEOTIDE SEQUENCE</scope>
    <source>
        <strain evidence="2">Lst14</strain>
        <tissue evidence="2">Whole body</tissue>
    </source>
</reference>
<dbReference type="Proteomes" id="UP000291343">
    <property type="component" value="Unassembled WGS sequence"/>
</dbReference>
<protein>
    <submittedName>
        <fullName evidence="2">Uncharacterized protein</fullName>
    </submittedName>
</protein>
<proteinExistence type="predicted"/>
<name>A0A482X803_LAOST</name>
<keyword evidence="3" id="KW-1185">Reference proteome</keyword>
<reference evidence="2 3" key="1">
    <citation type="journal article" date="2017" name="Gigascience">
        <title>Genome sequence of the small brown planthopper, Laodelphax striatellus.</title>
        <authorList>
            <person name="Zhu J."/>
            <person name="Jiang F."/>
            <person name="Wang X."/>
            <person name="Yang P."/>
            <person name="Bao Y."/>
            <person name="Zhao W."/>
            <person name="Wang W."/>
            <person name="Lu H."/>
            <person name="Wang Q."/>
            <person name="Cui N."/>
            <person name="Li J."/>
            <person name="Chen X."/>
            <person name="Luo L."/>
            <person name="Yu J."/>
            <person name="Kang L."/>
            <person name="Cui F."/>
        </authorList>
    </citation>
    <scope>NUCLEOTIDE SEQUENCE [LARGE SCALE GENOMIC DNA]</scope>
    <source>
        <strain evidence="2">Lst14</strain>
        <tissue evidence="2">Whole body</tissue>
    </source>
</reference>
<evidence type="ECO:0000313" key="2">
    <source>
        <dbReference type="EMBL" id="RZF41816.1"/>
    </source>
</evidence>